<dbReference type="AlphaFoldDB" id="A0A7W7RV92"/>
<feature type="region of interest" description="Disordered" evidence="1">
    <location>
        <begin position="29"/>
        <end position="50"/>
    </location>
</feature>
<organism evidence="3 4">
    <name type="scientific">Streptosporangium album</name>
    <dbReference type="NCBI Taxonomy" id="47479"/>
    <lineage>
        <taxon>Bacteria</taxon>
        <taxon>Bacillati</taxon>
        <taxon>Actinomycetota</taxon>
        <taxon>Actinomycetes</taxon>
        <taxon>Streptosporangiales</taxon>
        <taxon>Streptosporangiaceae</taxon>
        <taxon>Streptosporangium</taxon>
    </lineage>
</organism>
<dbReference type="RefSeq" id="WP_184754903.1">
    <property type="nucleotide sequence ID" value="NZ_BAABEK010000010.1"/>
</dbReference>
<evidence type="ECO:0000259" key="2">
    <source>
        <dbReference type="Pfam" id="PF14488"/>
    </source>
</evidence>
<proteinExistence type="predicted"/>
<dbReference type="EMBL" id="JACHJU010000001">
    <property type="protein sequence ID" value="MBB4938777.1"/>
    <property type="molecule type" value="Genomic_DNA"/>
</dbReference>
<name>A0A7W7RV92_9ACTN</name>
<dbReference type="InterPro" id="IPR027849">
    <property type="entry name" value="DUF4434"/>
</dbReference>
<reference evidence="3 4" key="1">
    <citation type="submission" date="2020-08" db="EMBL/GenBank/DDBJ databases">
        <title>Sequencing the genomes of 1000 actinobacteria strains.</title>
        <authorList>
            <person name="Klenk H.-P."/>
        </authorList>
    </citation>
    <scope>NUCLEOTIDE SEQUENCE [LARGE SCALE GENOMIC DNA]</scope>
    <source>
        <strain evidence="3 4">DSM 43023</strain>
    </source>
</reference>
<dbReference type="Proteomes" id="UP000534286">
    <property type="component" value="Unassembled WGS sequence"/>
</dbReference>
<gene>
    <name evidence="3" type="ORF">FHR32_003082</name>
</gene>
<dbReference type="Pfam" id="PF14488">
    <property type="entry name" value="DUF4434"/>
    <property type="match status" value="1"/>
</dbReference>
<protein>
    <recommendedName>
        <fullName evidence="2">DUF4434 domain-containing protein</fullName>
    </recommendedName>
</protein>
<comment type="caution">
    <text evidence="3">The sequence shown here is derived from an EMBL/GenBank/DDBJ whole genome shotgun (WGS) entry which is preliminary data.</text>
</comment>
<keyword evidence="4" id="KW-1185">Reference proteome</keyword>
<evidence type="ECO:0000313" key="4">
    <source>
        <dbReference type="Proteomes" id="UP000534286"/>
    </source>
</evidence>
<dbReference type="Gene3D" id="3.20.20.80">
    <property type="entry name" value="Glycosidases"/>
    <property type="match status" value="1"/>
</dbReference>
<sequence length="615" mass="67633">MRWFTAFLGVAILAAVAAIVLVLPRGGDAPKSERPPIASPSTTSSAALTPEASAFTDPCGTFETETPTPYAVTGYWLIPTVDHCTWRRQLAAIHEVGGDTVIRIGWGLQARRVDGEGRVLANEGDEADPRYEPCVEDGLPCVAAAERDLKAANPGNRVSWTFVYRTDEAFGSDLFRCPEFERKITIGKTVFYRLVTTEDGTDDASCANITAKGRGYHVILIAAAEKDSLTELLDLGDQFGVRVFPALPLAPRDPAQKTRAAKQGTNTLITLTRRILQDYGARFQGRDSLGGFYQPFELQMREMRYTGSDDPKEVDKDHPTLRVYAAQHQIVEQEMPGKPILVSPYLDARKGRPISATPKQVAAGFEALARTGVGIIAPQDSRGTGKVGLFWPDQRDEQVDERLRPVVGKTATNGSAYHGSTRDYYREMAAARERMVGQGYNVQLWANVEAFEPSQGEFCEDRTGDRGRTDKKRLDTAVTQVGRYVSKVVSYMWSDFFTCGSPSLSEEIVRDYNRPIPVDAVRKERDIQDGMEIRGYNMPLGSKVTITWDGQDAPRTVEVAGVDLTEPPPDLPARMGTAWIPFDWTQVPGGAWVQIEVAAPDGRAAAEALHVRISA</sequence>
<feature type="domain" description="DUF4434" evidence="2">
    <location>
        <begin position="223"/>
        <end position="453"/>
    </location>
</feature>
<feature type="compositionally biased region" description="Low complexity" evidence="1">
    <location>
        <begin position="35"/>
        <end position="50"/>
    </location>
</feature>
<evidence type="ECO:0000313" key="3">
    <source>
        <dbReference type="EMBL" id="MBB4938777.1"/>
    </source>
</evidence>
<accession>A0A7W7RV92</accession>
<evidence type="ECO:0000256" key="1">
    <source>
        <dbReference type="SAM" id="MobiDB-lite"/>
    </source>
</evidence>